<protein>
    <submittedName>
        <fullName evidence="2">Transcriptional activator MetR</fullName>
    </submittedName>
</protein>
<dbReference type="Gene3D" id="1.10.10.10">
    <property type="entry name" value="Winged helix-like DNA-binding domain superfamily/Winged helix DNA-binding domain"/>
    <property type="match status" value="1"/>
</dbReference>
<comment type="caution">
    <text evidence="2">The sequence shown here is derived from an EMBL/GenBank/DDBJ whole genome shotgun (WGS) entry which is preliminary data.</text>
</comment>
<dbReference type="SUPFAM" id="SSF46785">
    <property type="entry name" value="Winged helix' DNA-binding domain"/>
    <property type="match status" value="1"/>
</dbReference>
<dbReference type="eggNOG" id="COG0583">
    <property type="taxonomic scope" value="Bacteria"/>
</dbReference>
<dbReference type="GO" id="GO:0003700">
    <property type="term" value="F:DNA-binding transcription factor activity"/>
    <property type="evidence" value="ECO:0007669"/>
    <property type="project" value="InterPro"/>
</dbReference>
<gene>
    <name evidence="2" type="ORF">JCM19237_2712</name>
</gene>
<dbReference type="Proteomes" id="UP000029227">
    <property type="component" value="Unassembled WGS sequence"/>
</dbReference>
<dbReference type="EMBL" id="BBMN01000012">
    <property type="protein sequence ID" value="GAL06615.1"/>
    <property type="molecule type" value="Genomic_DNA"/>
</dbReference>
<proteinExistence type="predicted"/>
<evidence type="ECO:0000259" key="1">
    <source>
        <dbReference type="PROSITE" id="PS50931"/>
    </source>
</evidence>
<dbReference type="PROSITE" id="PS50931">
    <property type="entry name" value="HTH_LYSR"/>
    <property type="match status" value="1"/>
</dbReference>
<accession>A0A090QTW7</accession>
<reference evidence="2 3" key="1">
    <citation type="journal article" date="2014" name="Genome Announc.">
        <title>Draft Genome Sequences of Two Vibrionaceae Species, Vibrio ponticus C121 and Photobacterium aphoticum C119, Isolated as Coral Reef Microbiota.</title>
        <authorList>
            <person name="Al-saari N."/>
            <person name="Meirelles P.M."/>
            <person name="Mino S."/>
            <person name="Suda W."/>
            <person name="Oshima K."/>
            <person name="Hattori M."/>
            <person name="Ohkuma M."/>
            <person name="Thompson F.L."/>
            <person name="Gomez-Gil B."/>
            <person name="Sawabe T."/>
            <person name="Sawabe T."/>
        </authorList>
    </citation>
    <scope>NUCLEOTIDE SEQUENCE [LARGE SCALE GENOMIC DNA]</scope>
    <source>
        <strain evidence="2 3">JCM 19237</strain>
    </source>
</reference>
<dbReference type="STRING" id="754436.JCM19237_2712"/>
<organism evidence="2 3">
    <name type="scientific">Photobacterium aphoticum</name>
    <dbReference type="NCBI Taxonomy" id="754436"/>
    <lineage>
        <taxon>Bacteria</taxon>
        <taxon>Pseudomonadati</taxon>
        <taxon>Pseudomonadota</taxon>
        <taxon>Gammaproteobacteria</taxon>
        <taxon>Vibrionales</taxon>
        <taxon>Vibrionaceae</taxon>
        <taxon>Photobacterium</taxon>
    </lineage>
</organism>
<evidence type="ECO:0000313" key="2">
    <source>
        <dbReference type="EMBL" id="GAL06615.1"/>
    </source>
</evidence>
<dbReference type="InterPro" id="IPR036390">
    <property type="entry name" value="WH_DNA-bd_sf"/>
</dbReference>
<dbReference type="AlphaFoldDB" id="A0A090QTW7"/>
<feature type="domain" description="HTH lysR-type" evidence="1">
    <location>
        <begin position="1"/>
        <end position="46"/>
    </location>
</feature>
<sequence>MTVLRETGSLTATANTLCLTQSALSHQLKDLEMRLGSQLFCAKPAR</sequence>
<name>A0A090QTW7_9GAMM</name>
<dbReference type="InterPro" id="IPR000847">
    <property type="entry name" value="LysR_HTH_N"/>
</dbReference>
<evidence type="ECO:0000313" key="3">
    <source>
        <dbReference type="Proteomes" id="UP000029227"/>
    </source>
</evidence>
<dbReference type="PRINTS" id="PR00039">
    <property type="entry name" value="HTHLYSR"/>
</dbReference>
<dbReference type="Pfam" id="PF00126">
    <property type="entry name" value="HTH_1"/>
    <property type="match status" value="1"/>
</dbReference>
<dbReference type="InterPro" id="IPR036388">
    <property type="entry name" value="WH-like_DNA-bd_sf"/>
</dbReference>